<dbReference type="InterPro" id="IPR029010">
    <property type="entry name" value="ThuA-like"/>
</dbReference>
<dbReference type="PANTHER" id="PTHR40469:SF2">
    <property type="entry name" value="GALACTOSE-BINDING DOMAIN-LIKE SUPERFAMILY PROTEIN"/>
    <property type="match status" value="1"/>
</dbReference>
<dbReference type="Gene3D" id="3.40.50.880">
    <property type="match status" value="1"/>
</dbReference>
<feature type="domain" description="ThuA-like" evidence="2">
    <location>
        <begin position="31"/>
        <end position="208"/>
    </location>
</feature>
<evidence type="ECO:0000313" key="3">
    <source>
        <dbReference type="EMBL" id="TWW12230.1"/>
    </source>
</evidence>
<dbReference type="PANTHER" id="PTHR40469">
    <property type="entry name" value="SECRETED GLYCOSYL HYDROLASE"/>
    <property type="match status" value="1"/>
</dbReference>
<dbReference type="EMBL" id="SRHE01000027">
    <property type="protein sequence ID" value="TWW12230.1"/>
    <property type="molecule type" value="Genomic_DNA"/>
</dbReference>
<accession>A0A5C6MBX8</accession>
<name>A0A5C6MBX8_9PLAN</name>
<dbReference type="Proteomes" id="UP000321083">
    <property type="component" value="Unassembled WGS sequence"/>
</dbReference>
<evidence type="ECO:0000256" key="1">
    <source>
        <dbReference type="SAM" id="SignalP"/>
    </source>
</evidence>
<dbReference type="Pfam" id="PF06283">
    <property type="entry name" value="ThuA"/>
    <property type="match status" value="1"/>
</dbReference>
<keyword evidence="4" id="KW-1185">Reference proteome</keyword>
<sequence length="311" mass="34974">MRINWLFILFAAVLAGLPAASVSGQDVKPSRVLMLTQSVGFMHGSVQRKAADKLAVAEVAMIQLGEKTGLFKVDCTQDAAADFTKSNLQNYDIVMFYTTGSLPIAESDRQYFFGEWLKEKGHGFLGFHSAADTYGDYQPYWDMVGGTFNGHPWNAGNEVTITVHEPKNPLMQSFGEELVIRDEIYQYKNWQPEKVRVLMSLNMARCHQQTAKPADLKPLQRLPVCRSGCTQRSAGMRSRDVSGVCETTRLRLRSPEGHPWTQLCRAGRSVLRILQRGQLLRSPRWRWGASDQCHRLLHGPAGSSSRSPCRR</sequence>
<protein>
    <recommendedName>
        <fullName evidence="2">ThuA-like domain-containing protein</fullName>
    </recommendedName>
</protein>
<reference evidence="3 4" key="2">
    <citation type="submission" date="2019-08" db="EMBL/GenBank/DDBJ databases">
        <authorList>
            <person name="Henke P."/>
        </authorList>
    </citation>
    <scope>NUCLEOTIDE SEQUENCE [LARGE SCALE GENOMIC DNA]</scope>
    <source>
        <strain evidence="3">Phe10_nw2017</strain>
    </source>
</reference>
<comment type="caution">
    <text evidence="3">The sequence shown here is derived from an EMBL/GenBank/DDBJ whole genome shotgun (WGS) entry which is preliminary data.</text>
</comment>
<feature type="signal peptide" evidence="1">
    <location>
        <begin position="1"/>
        <end position="24"/>
    </location>
</feature>
<evidence type="ECO:0000313" key="4">
    <source>
        <dbReference type="Proteomes" id="UP000321083"/>
    </source>
</evidence>
<feature type="chain" id="PRO_5022948278" description="ThuA-like domain-containing protein" evidence="1">
    <location>
        <begin position="25"/>
        <end position="311"/>
    </location>
</feature>
<reference evidence="3 4" key="1">
    <citation type="submission" date="2019-08" db="EMBL/GenBank/DDBJ databases">
        <title>100 year-old enigma solved: identification of Planctomyces bekefii, the type genus and species of the phylum Planctomycetes.</title>
        <authorList>
            <person name="Svetlana D.N."/>
            <person name="Overmann J."/>
        </authorList>
    </citation>
    <scope>NUCLEOTIDE SEQUENCE [LARGE SCALE GENOMIC DNA]</scope>
    <source>
        <strain evidence="3">Phe10_nw2017</strain>
    </source>
</reference>
<evidence type="ECO:0000259" key="2">
    <source>
        <dbReference type="Pfam" id="PF06283"/>
    </source>
</evidence>
<dbReference type="SUPFAM" id="SSF52317">
    <property type="entry name" value="Class I glutamine amidotransferase-like"/>
    <property type="match status" value="1"/>
</dbReference>
<organism evidence="3 4">
    <name type="scientific">Planctomyces bekefii</name>
    <dbReference type="NCBI Taxonomy" id="1653850"/>
    <lineage>
        <taxon>Bacteria</taxon>
        <taxon>Pseudomonadati</taxon>
        <taxon>Planctomycetota</taxon>
        <taxon>Planctomycetia</taxon>
        <taxon>Planctomycetales</taxon>
        <taxon>Planctomycetaceae</taxon>
        <taxon>Planctomyces</taxon>
    </lineage>
</organism>
<proteinExistence type="predicted"/>
<keyword evidence="1" id="KW-0732">Signal</keyword>
<dbReference type="InterPro" id="IPR029062">
    <property type="entry name" value="Class_I_gatase-like"/>
</dbReference>
<dbReference type="AlphaFoldDB" id="A0A5C6MBX8"/>
<gene>
    <name evidence="3" type="ORF">E3A20_02770</name>
</gene>